<name>A0AAV3R9I0_LITER</name>
<gene>
    <name evidence="2" type="ORF">LIER_25549</name>
</gene>
<sequence>MGKRLCVVECCERGSLHSQKTILIIVSEGSKDILGSKDISENDSDEVKKEKLEYNARLKEALERQRDVVVQEDITYFWDLSESDRRNLSLNAKAKNRFHNALSLGNLISVKMVVARNKVRKMANQIKPTLALKSTKSLDESPMEDEDDKDDEIDMMTKQFNKK</sequence>
<dbReference type="Proteomes" id="UP001454036">
    <property type="component" value="Unassembled WGS sequence"/>
</dbReference>
<feature type="region of interest" description="Disordered" evidence="1">
    <location>
        <begin position="131"/>
        <end position="163"/>
    </location>
</feature>
<accession>A0AAV3R9I0</accession>
<evidence type="ECO:0000256" key="1">
    <source>
        <dbReference type="SAM" id="MobiDB-lite"/>
    </source>
</evidence>
<evidence type="ECO:0000313" key="2">
    <source>
        <dbReference type="EMBL" id="GAA0171543.1"/>
    </source>
</evidence>
<dbReference type="AlphaFoldDB" id="A0AAV3R9I0"/>
<comment type="caution">
    <text evidence="2">The sequence shown here is derived from an EMBL/GenBank/DDBJ whole genome shotgun (WGS) entry which is preliminary data.</text>
</comment>
<reference evidence="2 3" key="1">
    <citation type="submission" date="2024-01" db="EMBL/GenBank/DDBJ databases">
        <title>The complete chloroplast genome sequence of Lithospermum erythrorhizon: insights into the phylogenetic relationship among Boraginaceae species and the maternal lineages of purple gromwells.</title>
        <authorList>
            <person name="Okada T."/>
            <person name="Watanabe K."/>
        </authorList>
    </citation>
    <scope>NUCLEOTIDE SEQUENCE [LARGE SCALE GENOMIC DNA]</scope>
</reference>
<organism evidence="2 3">
    <name type="scientific">Lithospermum erythrorhizon</name>
    <name type="common">Purple gromwell</name>
    <name type="synonym">Lithospermum officinale var. erythrorhizon</name>
    <dbReference type="NCBI Taxonomy" id="34254"/>
    <lineage>
        <taxon>Eukaryota</taxon>
        <taxon>Viridiplantae</taxon>
        <taxon>Streptophyta</taxon>
        <taxon>Embryophyta</taxon>
        <taxon>Tracheophyta</taxon>
        <taxon>Spermatophyta</taxon>
        <taxon>Magnoliopsida</taxon>
        <taxon>eudicotyledons</taxon>
        <taxon>Gunneridae</taxon>
        <taxon>Pentapetalae</taxon>
        <taxon>asterids</taxon>
        <taxon>lamiids</taxon>
        <taxon>Boraginales</taxon>
        <taxon>Boraginaceae</taxon>
        <taxon>Boraginoideae</taxon>
        <taxon>Lithospermeae</taxon>
        <taxon>Lithospermum</taxon>
    </lineage>
</organism>
<proteinExistence type="predicted"/>
<protein>
    <recommendedName>
        <fullName evidence="4">Ycf1</fullName>
    </recommendedName>
</protein>
<dbReference type="EMBL" id="BAABME010007715">
    <property type="protein sequence ID" value="GAA0171543.1"/>
    <property type="molecule type" value="Genomic_DNA"/>
</dbReference>
<evidence type="ECO:0000313" key="3">
    <source>
        <dbReference type="Proteomes" id="UP001454036"/>
    </source>
</evidence>
<feature type="compositionally biased region" description="Acidic residues" evidence="1">
    <location>
        <begin position="141"/>
        <end position="154"/>
    </location>
</feature>
<evidence type="ECO:0008006" key="4">
    <source>
        <dbReference type="Google" id="ProtNLM"/>
    </source>
</evidence>
<keyword evidence="3" id="KW-1185">Reference proteome</keyword>